<sequence>MVEVASDDFAETQPGVERDEGQDPVAGVDPAFDGPQPAGDVAVGQCPGRGLGQVEAAYVEGAGAEA</sequence>
<dbReference type="Proteomes" id="UP001589890">
    <property type="component" value="Unassembled WGS sequence"/>
</dbReference>
<dbReference type="RefSeq" id="WP_380046083.1">
    <property type="nucleotide sequence ID" value="NZ_JBHLTC010000012.1"/>
</dbReference>
<evidence type="ECO:0000313" key="3">
    <source>
        <dbReference type="Proteomes" id="UP001589890"/>
    </source>
</evidence>
<organism evidence="2 3">
    <name type="scientific">Kribbella deserti</name>
    <dbReference type="NCBI Taxonomy" id="1926257"/>
    <lineage>
        <taxon>Bacteria</taxon>
        <taxon>Bacillati</taxon>
        <taxon>Actinomycetota</taxon>
        <taxon>Actinomycetes</taxon>
        <taxon>Propionibacteriales</taxon>
        <taxon>Kribbellaceae</taxon>
        <taxon>Kribbella</taxon>
    </lineage>
</organism>
<keyword evidence="3" id="KW-1185">Reference proteome</keyword>
<protein>
    <submittedName>
        <fullName evidence="2">Uncharacterized protein</fullName>
    </submittedName>
</protein>
<accession>A0ABV6QIU7</accession>
<name>A0ABV6QIU7_9ACTN</name>
<reference evidence="2 3" key="1">
    <citation type="submission" date="2024-09" db="EMBL/GenBank/DDBJ databases">
        <authorList>
            <person name="Sun Q."/>
            <person name="Mori K."/>
        </authorList>
    </citation>
    <scope>NUCLEOTIDE SEQUENCE [LARGE SCALE GENOMIC DNA]</scope>
    <source>
        <strain evidence="2 3">CGMCC 1.15906</strain>
    </source>
</reference>
<evidence type="ECO:0000313" key="2">
    <source>
        <dbReference type="EMBL" id="MFC0624569.1"/>
    </source>
</evidence>
<evidence type="ECO:0000256" key="1">
    <source>
        <dbReference type="SAM" id="MobiDB-lite"/>
    </source>
</evidence>
<comment type="caution">
    <text evidence="2">The sequence shown here is derived from an EMBL/GenBank/DDBJ whole genome shotgun (WGS) entry which is preliminary data.</text>
</comment>
<gene>
    <name evidence="2" type="ORF">ACFFGN_10895</name>
</gene>
<feature type="region of interest" description="Disordered" evidence="1">
    <location>
        <begin position="1"/>
        <end position="47"/>
    </location>
</feature>
<proteinExistence type="predicted"/>
<feature type="compositionally biased region" description="Acidic residues" evidence="1">
    <location>
        <begin position="1"/>
        <end position="10"/>
    </location>
</feature>
<dbReference type="EMBL" id="JBHLTC010000012">
    <property type="protein sequence ID" value="MFC0624569.1"/>
    <property type="molecule type" value="Genomic_DNA"/>
</dbReference>